<protein>
    <recommendedName>
        <fullName evidence="7">AP complex mu/sigma subunit domain-containing protein</fullName>
    </recommendedName>
</protein>
<dbReference type="Pfam" id="PF01217">
    <property type="entry name" value="Clat_adaptor_s"/>
    <property type="match status" value="1"/>
</dbReference>
<keyword evidence="5" id="KW-0472">Membrane</keyword>
<gene>
    <name evidence="8" type="ORF">GAYE_PCTG14G0576</name>
</gene>
<evidence type="ECO:0000256" key="6">
    <source>
        <dbReference type="SAM" id="MobiDB-lite"/>
    </source>
</evidence>
<dbReference type="GO" id="GO:0015031">
    <property type="term" value="P:protein transport"/>
    <property type="evidence" value="ECO:0007669"/>
    <property type="project" value="UniProtKB-KW"/>
</dbReference>
<comment type="caution">
    <text evidence="8">The sequence shown here is derived from an EMBL/GenBank/DDBJ whole genome shotgun (WGS) entry which is preliminary data.</text>
</comment>
<accession>A0AAV9I347</accession>
<evidence type="ECO:0000256" key="1">
    <source>
        <dbReference type="ARBA" id="ARBA00004308"/>
    </source>
</evidence>
<name>A0AAV9I347_9RHOD</name>
<dbReference type="InterPro" id="IPR011012">
    <property type="entry name" value="Longin-like_dom_sf"/>
</dbReference>
<evidence type="ECO:0000256" key="3">
    <source>
        <dbReference type="ARBA" id="ARBA00022448"/>
    </source>
</evidence>
<evidence type="ECO:0000313" key="9">
    <source>
        <dbReference type="Proteomes" id="UP001300502"/>
    </source>
</evidence>
<evidence type="ECO:0000313" key="8">
    <source>
        <dbReference type="EMBL" id="KAK4522686.1"/>
    </source>
</evidence>
<sequence length="326" mass="37068">MIHFLLALNIRGQVRLFRFYRPVDAELDGKISSTKDKVGKIPKPLFRETSKASKPADSNPLLARLVSRDKSEITRSNSTGTFEKKTGIERAKSWNVSQSSSSSVLIDLSDQSSETLSHSVSIPSDLLKNEAKKQPSNDSVDLIGLWETAQEEGQGTFDSSRSASSTIASPQLKHNGKKLENNTQKSFKKHFIPYRLCSNLETASSLTPATKAFIDQIYAQVVSKDYQNSPNFMIFKKYKIVFRRYANLYFILGVDMDDDEFSMLEWIHLWMEVLDEYFGDATELDLMYNFHKCYVILDEMICGGNIIETSKDVILARLEQLEKLEK</sequence>
<organism evidence="8 9">
    <name type="scientific">Galdieria yellowstonensis</name>
    <dbReference type="NCBI Taxonomy" id="3028027"/>
    <lineage>
        <taxon>Eukaryota</taxon>
        <taxon>Rhodophyta</taxon>
        <taxon>Bangiophyceae</taxon>
        <taxon>Galdieriales</taxon>
        <taxon>Galdieriaceae</taxon>
        <taxon>Galdieria</taxon>
    </lineage>
</organism>
<dbReference type="InterPro" id="IPR016635">
    <property type="entry name" value="AP_complex_ssu"/>
</dbReference>
<evidence type="ECO:0000259" key="7">
    <source>
        <dbReference type="Pfam" id="PF01217"/>
    </source>
</evidence>
<evidence type="ECO:0000256" key="4">
    <source>
        <dbReference type="ARBA" id="ARBA00022927"/>
    </source>
</evidence>
<keyword evidence="3" id="KW-0813">Transport</keyword>
<dbReference type="EMBL" id="JANCYU010000007">
    <property type="protein sequence ID" value="KAK4522686.1"/>
    <property type="molecule type" value="Genomic_DNA"/>
</dbReference>
<comment type="similarity">
    <text evidence="2">Belongs to the adaptor complexes small subunit family.</text>
</comment>
<reference evidence="8 9" key="1">
    <citation type="submission" date="2022-07" db="EMBL/GenBank/DDBJ databases">
        <title>Genome-wide signatures of adaptation to extreme environments.</title>
        <authorList>
            <person name="Cho C.H."/>
            <person name="Yoon H.S."/>
        </authorList>
    </citation>
    <scope>NUCLEOTIDE SEQUENCE [LARGE SCALE GENOMIC DNA]</scope>
    <source>
        <strain evidence="8 9">108.79 E11</strain>
    </source>
</reference>
<proteinExistence type="inferred from homology"/>
<feature type="compositionally biased region" description="Low complexity" evidence="6">
    <location>
        <begin position="159"/>
        <end position="169"/>
    </location>
</feature>
<evidence type="ECO:0000256" key="5">
    <source>
        <dbReference type="ARBA" id="ARBA00023136"/>
    </source>
</evidence>
<dbReference type="GO" id="GO:0012505">
    <property type="term" value="C:endomembrane system"/>
    <property type="evidence" value="ECO:0007669"/>
    <property type="project" value="UniProtKB-SubCell"/>
</dbReference>
<dbReference type="InterPro" id="IPR022775">
    <property type="entry name" value="AP_mu_sigma_su"/>
</dbReference>
<keyword evidence="9" id="KW-1185">Reference proteome</keyword>
<evidence type="ECO:0000256" key="2">
    <source>
        <dbReference type="ARBA" id="ARBA00006972"/>
    </source>
</evidence>
<dbReference type="PANTHER" id="PTHR11753">
    <property type="entry name" value="ADAPTOR COMPLEXES SMALL SUBUNIT FAMILY"/>
    <property type="match status" value="1"/>
</dbReference>
<feature type="domain" description="AP complex mu/sigma subunit" evidence="7">
    <location>
        <begin position="209"/>
        <end position="324"/>
    </location>
</feature>
<comment type="subcellular location">
    <subcellularLocation>
        <location evidence="1">Endomembrane system</location>
    </subcellularLocation>
</comment>
<dbReference type="SUPFAM" id="SSF64356">
    <property type="entry name" value="SNARE-like"/>
    <property type="match status" value="1"/>
</dbReference>
<keyword evidence="4" id="KW-0653">Protein transport</keyword>
<dbReference type="Proteomes" id="UP001300502">
    <property type="component" value="Unassembled WGS sequence"/>
</dbReference>
<dbReference type="AlphaFoldDB" id="A0AAV9I347"/>
<feature type="region of interest" description="Disordered" evidence="6">
    <location>
        <begin position="154"/>
        <end position="179"/>
    </location>
</feature>
<dbReference type="Gene3D" id="3.30.450.60">
    <property type="match status" value="1"/>
</dbReference>